<dbReference type="VEuPathDB" id="GiardiaDB:GL50803_0013604"/>
<proteinExistence type="predicted"/>
<dbReference type="EMBL" id="AHGT01000003">
    <property type="protein sequence ID" value="ESU39371.1"/>
    <property type="molecule type" value="Genomic_DNA"/>
</dbReference>
<name>V6TKV4_GIAIN</name>
<evidence type="ECO:0000313" key="3">
    <source>
        <dbReference type="Proteomes" id="UP000018320"/>
    </source>
</evidence>
<feature type="non-terminal residue" evidence="2">
    <location>
        <position position="1"/>
    </location>
</feature>
<reference evidence="3" key="1">
    <citation type="submission" date="2012-02" db="EMBL/GenBank/DDBJ databases">
        <title>Genome sequencing of Giardia lamblia Genotypes A2 and B isolates (DH and GS) and comparative analysis with the genomes of Genotypes A1 and E (WB and Pig).</title>
        <authorList>
            <person name="Adam R."/>
            <person name="Dahlstrom E."/>
            <person name="Martens C."/>
            <person name="Bruno D."/>
            <person name="Barbian K."/>
            <person name="Porcella S.F."/>
            <person name="Nash T."/>
        </authorList>
    </citation>
    <scope>NUCLEOTIDE SEQUENCE</scope>
    <source>
        <strain evidence="3">DH</strain>
    </source>
</reference>
<evidence type="ECO:0008006" key="4">
    <source>
        <dbReference type="Google" id="ProtNLM"/>
    </source>
</evidence>
<comment type="caution">
    <text evidence="2">The sequence shown here is derived from an EMBL/GenBank/DDBJ whole genome shotgun (WGS) entry which is preliminary data.</text>
</comment>
<evidence type="ECO:0000313" key="2">
    <source>
        <dbReference type="EMBL" id="ESU39371.1"/>
    </source>
</evidence>
<dbReference type="VEuPathDB" id="GiardiaDB:DHA2_151580"/>
<dbReference type="VEuPathDB" id="GiardiaDB:GL50581_2010"/>
<accession>V6TKV4</accession>
<organism evidence="2 3">
    <name type="scientific">Giardia intestinalis</name>
    <name type="common">Giardia lamblia</name>
    <dbReference type="NCBI Taxonomy" id="5741"/>
    <lineage>
        <taxon>Eukaryota</taxon>
        <taxon>Metamonada</taxon>
        <taxon>Diplomonadida</taxon>
        <taxon>Hexamitidae</taxon>
        <taxon>Giardiinae</taxon>
        <taxon>Giardia</taxon>
    </lineage>
</organism>
<feature type="compositionally biased region" description="Polar residues" evidence="1">
    <location>
        <begin position="206"/>
        <end position="218"/>
    </location>
</feature>
<dbReference type="AlphaFoldDB" id="V6TKV4"/>
<dbReference type="VEuPathDB" id="GiardiaDB:QR46_2031"/>
<sequence>VMFNPFLRMDRRQLAAKLYNDPSLVFSGDSKRAAKRRQEMSVAIARNSAKKFSSSPTNLNREALYVLDNYPILRNQFKGTNPCPLSADTNYFAPSYLPKNFKAPQSPQFHLTLPRSDRPHSAAICSTDDYSLVEGPQNQFVSWKRLSAKPRTSVQSAAIPQTTSSALTNHEFQAVCSNTSNTALDNTSIVASQGGHEVDPRWPGKSSKSFTDSQTVQSLHPEPSKAAEIEIQIAERFNTLRHEITSYIKGTESVYPRSPLEVSTLNEMLTELEAKQQIYNEFVKNKYRDNPIVLCQCLSSGIDSLPQSSKPSTPSVRITSGSGDYSVERNIILTHLNHNDTNASPGSALSLIVRTQRAIQSKLSAMKTSHTQPDMSSSLHDSLGIKTIHPWVRGHSSSRISTTLHLGDCHIEESEIGIAPLNTDRQMSNSQVDDCADTQAFREFTLSTSTSMALHSANEHEHMSKESCDYDSPAVALIVMKELESLSNKSLVDHQLDDTVIAHNTTCRPVNHNLLHQPGHEEEDMFLNYYSHLDRLRGAGSPKGTAVPTNSHMQQDTRDLSSPDIAGIHTSRSVQYVPISTLKTPGHGVKPQIVNLESTVGYLERNKAKHSTAIGIMQPRRYRTYRPVQDYTEKQTGPPTDLLRAPISSPRRVTLELNLNSPESPLKFGFLSTLKAKTAEATRRTSEAVVNTIRHINTGTGELTEISNTEQHTEDSNSPLRLAQVLHDTGPTGSINKALLTEIQRYITSDISAMYAKFIGTLQEELAKKLGSVERDLQNRVKTATNQRRAEYENVRLTITENKNEIMERISYLQASIKATLAAHKSGAKNVEKKVQLSLARAGIHERIPQIGQTIIEKLKDIYCVLSRCLGNWVAMGYEQCTAVTCQGAAGNGIRYILFPCGDSVCDSCHSVNPTTCPICLKRYELSVKADDSHCFNGPSSMLPTHMIANSCSHLRDLLLCIMKLEDVEVLGYDDAEKKFLAKDSTASWQAYSRKLDVKGLNKRRA</sequence>
<feature type="region of interest" description="Disordered" evidence="1">
    <location>
        <begin position="193"/>
        <end position="223"/>
    </location>
</feature>
<evidence type="ECO:0000256" key="1">
    <source>
        <dbReference type="SAM" id="MobiDB-lite"/>
    </source>
</evidence>
<protein>
    <recommendedName>
        <fullName evidence="4">RING-type domain-containing protein</fullName>
    </recommendedName>
</protein>
<reference evidence="2 3" key="2">
    <citation type="journal article" date="2013" name="Genome Biol. Evol.">
        <title>Genome sequencing of Giardia lamblia genotypes A2 and B isolates (DH and GS) and comparative analysis with the genomes of genotypes A1 and E (WB and Pig).</title>
        <authorList>
            <person name="Adam R.D."/>
            <person name="Dahlstrom E.W."/>
            <person name="Martens C.A."/>
            <person name="Bruno D.P."/>
            <person name="Barbian K.D."/>
            <person name="Ricklefs S.M."/>
            <person name="Hernandez M.M."/>
            <person name="Narla N.P."/>
            <person name="Patel R.B."/>
            <person name="Porcella S.F."/>
            <person name="Nash T.E."/>
        </authorList>
    </citation>
    <scope>NUCLEOTIDE SEQUENCE [LARGE SCALE GENOMIC DNA]</scope>
    <source>
        <strain evidence="2 3">DH</strain>
    </source>
</reference>
<gene>
    <name evidence="2" type="ORF">DHA2_151580</name>
</gene>
<dbReference type="Proteomes" id="UP000018320">
    <property type="component" value="Unassembled WGS sequence"/>
</dbReference>